<evidence type="ECO:0000256" key="1">
    <source>
        <dbReference type="SAM" id="SignalP"/>
    </source>
</evidence>
<dbReference type="EMBL" id="SOQX01000002">
    <property type="protein sequence ID" value="TDY02923.1"/>
    <property type="molecule type" value="Genomic_DNA"/>
</dbReference>
<dbReference type="RefSeq" id="WP_134082199.1">
    <property type="nucleotide sequence ID" value="NZ_SOQX01000002.1"/>
</dbReference>
<evidence type="ECO:0000313" key="3">
    <source>
        <dbReference type="EMBL" id="TDY02923.1"/>
    </source>
</evidence>
<evidence type="ECO:0000259" key="2">
    <source>
        <dbReference type="Pfam" id="PF12146"/>
    </source>
</evidence>
<name>A0A4R8IZM4_9GAMM</name>
<keyword evidence="1" id="KW-0732">Signal</keyword>
<dbReference type="Pfam" id="PF12146">
    <property type="entry name" value="Hydrolase_4"/>
    <property type="match status" value="1"/>
</dbReference>
<comment type="caution">
    <text evidence="3">The sequence shown here is derived from an EMBL/GenBank/DDBJ whole genome shotgun (WGS) entry which is preliminary data.</text>
</comment>
<organism evidence="3 4">
    <name type="scientific">Thiohalophilus thiocyanatoxydans</name>
    <dbReference type="NCBI Taxonomy" id="381308"/>
    <lineage>
        <taxon>Bacteria</taxon>
        <taxon>Pseudomonadati</taxon>
        <taxon>Pseudomonadota</taxon>
        <taxon>Gammaproteobacteria</taxon>
        <taxon>Thiohalomonadales</taxon>
        <taxon>Thiohalophilaceae</taxon>
        <taxon>Thiohalophilus</taxon>
    </lineage>
</organism>
<dbReference type="InterPro" id="IPR022742">
    <property type="entry name" value="Hydrolase_4"/>
</dbReference>
<dbReference type="Gene3D" id="3.40.50.1820">
    <property type="entry name" value="alpha/beta hydrolase"/>
    <property type="match status" value="1"/>
</dbReference>
<proteinExistence type="predicted"/>
<accession>A0A4R8IZM4</accession>
<gene>
    <name evidence="3" type="ORF">EDC23_1307</name>
</gene>
<dbReference type="Proteomes" id="UP000294914">
    <property type="component" value="Unassembled WGS sequence"/>
</dbReference>
<dbReference type="SUPFAM" id="SSF53474">
    <property type="entry name" value="alpha/beta-Hydrolases"/>
    <property type="match status" value="1"/>
</dbReference>
<evidence type="ECO:0000313" key="4">
    <source>
        <dbReference type="Proteomes" id="UP000294914"/>
    </source>
</evidence>
<dbReference type="OrthoDB" id="5431193at2"/>
<reference evidence="3 4" key="1">
    <citation type="submission" date="2019-03" db="EMBL/GenBank/DDBJ databases">
        <title>Genomic Encyclopedia of Type Strains, Phase IV (KMG-IV): sequencing the most valuable type-strain genomes for metagenomic binning, comparative biology and taxonomic classification.</title>
        <authorList>
            <person name="Goeker M."/>
        </authorList>
    </citation>
    <scope>NUCLEOTIDE SEQUENCE [LARGE SCALE GENOMIC DNA]</scope>
    <source>
        <strain evidence="3 4">DSM 16326</strain>
    </source>
</reference>
<sequence>MFLHFHIARSLFYLLCSVLLTSCSFIPQANNPMKMTWHHSKDNDNRKIIILLPGLWGDRADFEDHGFIDIAHKNGLTHDFLSVDANAAYLIRGNFPERFMADVITPVQSNGYQSIWLLGISFGGYFALSYYLDHPETIEGVILLSPYTGVNKERDPMYRILQFIDRDHSPAKSQQVPYTYWDRLADFEQHNTLDNIYLGYGRQDDIAPKYNGFKQLLPPENIHTVAGNHDWPTWSRLWDDLLEMDIVTKSLHSTARSPPSP</sequence>
<feature type="signal peptide" evidence="1">
    <location>
        <begin position="1"/>
        <end position="29"/>
    </location>
</feature>
<protein>
    <submittedName>
        <fullName evidence="3">Pimeloyl-ACP methyl ester carboxylesterase</fullName>
    </submittedName>
</protein>
<feature type="chain" id="PRO_5020984127" evidence="1">
    <location>
        <begin position="30"/>
        <end position="261"/>
    </location>
</feature>
<dbReference type="AlphaFoldDB" id="A0A4R8IZM4"/>
<keyword evidence="4" id="KW-1185">Reference proteome</keyword>
<dbReference type="InterPro" id="IPR029058">
    <property type="entry name" value="AB_hydrolase_fold"/>
</dbReference>
<feature type="domain" description="Serine aminopeptidase S33" evidence="2">
    <location>
        <begin position="108"/>
        <end position="160"/>
    </location>
</feature>